<dbReference type="SUPFAM" id="SSF46689">
    <property type="entry name" value="Homeodomain-like"/>
    <property type="match status" value="2"/>
</dbReference>
<organism evidence="4 5">
    <name type="scientific">Bombilactobacillus mellifer</name>
    <dbReference type="NCBI Taxonomy" id="1218492"/>
    <lineage>
        <taxon>Bacteria</taxon>
        <taxon>Bacillati</taxon>
        <taxon>Bacillota</taxon>
        <taxon>Bacilli</taxon>
        <taxon>Lactobacillales</taxon>
        <taxon>Lactobacillaceae</taxon>
        <taxon>Bombilactobacillus</taxon>
    </lineage>
</organism>
<dbReference type="PANTHER" id="PTHR31862">
    <property type="entry name" value="UPF0261 DOMAIN PROTEIN (AFU_ORTHOLOGUE AFUA_1G10120)"/>
    <property type="match status" value="1"/>
</dbReference>
<dbReference type="InterPro" id="IPR009215">
    <property type="entry name" value="TIM-br_IGPS-like"/>
</dbReference>
<dbReference type="InterPro" id="IPR015813">
    <property type="entry name" value="Pyrv/PenolPyrv_kinase-like_dom"/>
</dbReference>
<dbReference type="STRING" id="1218492.JG30_00800"/>
<dbReference type="EMBL" id="JXJQ01000002">
    <property type="protein sequence ID" value="KJY63172.1"/>
    <property type="molecule type" value="Genomic_DNA"/>
</dbReference>
<dbReference type="PROSITE" id="PS01124">
    <property type="entry name" value="HTH_ARAC_FAMILY_2"/>
    <property type="match status" value="1"/>
</dbReference>
<evidence type="ECO:0000313" key="4">
    <source>
        <dbReference type="EMBL" id="KJY63172.1"/>
    </source>
</evidence>
<reference evidence="4 5" key="1">
    <citation type="submission" date="2015-01" db="EMBL/GenBank/DDBJ databases">
        <title>Comparative genomics of the lactic acid bacteria isolated from the honey bee gut.</title>
        <authorList>
            <person name="Ellegaard K.M."/>
            <person name="Tamarit D."/>
            <person name="Javelind E."/>
            <person name="Olofsson T."/>
            <person name="Andersson S.G."/>
            <person name="Vasquez A."/>
        </authorList>
    </citation>
    <scope>NUCLEOTIDE SEQUENCE [LARGE SCALE GENOMIC DNA]</scope>
    <source>
        <strain evidence="4 5">Bin4</strain>
    </source>
</reference>
<dbReference type="HOGENOM" id="CLU_058589_0_0_9"/>
<keyword evidence="5" id="KW-1185">Reference proteome</keyword>
<keyword evidence="1" id="KW-0805">Transcription regulation</keyword>
<dbReference type="GO" id="GO:0003824">
    <property type="term" value="F:catalytic activity"/>
    <property type="evidence" value="ECO:0007669"/>
    <property type="project" value="InterPro"/>
</dbReference>
<evidence type="ECO:0000259" key="3">
    <source>
        <dbReference type="PROSITE" id="PS01124"/>
    </source>
</evidence>
<dbReference type="AlphaFoldDB" id="A0A0F4LWM0"/>
<proteinExistence type="predicted"/>
<dbReference type="Gene3D" id="1.10.10.60">
    <property type="entry name" value="Homeodomain-like"/>
    <property type="match status" value="2"/>
</dbReference>
<dbReference type="PANTHER" id="PTHR31862:SF1">
    <property type="entry name" value="UPF0261 DOMAIN PROTEIN (AFU_ORTHOLOGUE AFUA_1G10120)"/>
    <property type="match status" value="1"/>
</dbReference>
<dbReference type="RefSeq" id="WP_046315204.1">
    <property type="nucleotide sequence ID" value="NZ_JAMBKK010000013.1"/>
</dbReference>
<dbReference type="InterPro" id="IPR013785">
    <property type="entry name" value="Aldolase_TIM"/>
</dbReference>
<evidence type="ECO:0000313" key="5">
    <source>
        <dbReference type="Proteomes" id="UP000033558"/>
    </source>
</evidence>
<dbReference type="SMART" id="SM00342">
    <property type="entry name" value="HTH_ARAC"/>
    <property type="match status" value="1"/>
</dbReference>
<dbReference type="PATRIC" id="fig|1218492.5.peg.192"/>
<sequence length="393" mass="44188">MTNLQQKLMVQHQLQLPLLGLSTATGMSALNAMNAGIDFIMILNSGKFRQMGRSSLAGYLPFINSNQQIQQIATQEILPVAPKAPCILGINATDPQLNFNSLLNFLRQHNLAGVVNYPTVSLIDGQFREGLTEAGITFEQELDFLQLAHQAQLLTVAFVTNSQEALAASSIPTDIICIHLGLTAGGRLGANRITSFENMIRTTQDICTKLEKARSTSLIMIYGGVLNNLTEVRYMYNLLPNLAGYIGGSTFERIIPEQTIMEQIKAFKHANVTTNDALTNQILQQEQPYVDPIVYIKEYITQHYSEPIYLADFAQTLHLSKNYLSSLFKQRTHQTFTNYLIEYRLNKAIELMHDSPQTLTNIAAMVGYADYAQFNKTFKKYFHLSPRTYQSRI</sequence>
<dbReference type="InterPro" id="IPR018060">
    <property type="entry name" value="HTH_AraC"/>
</dbReference>
<evidence type="ECO:0000256" key="2">
    <source>
        <dbReference type="ARBA" id="ARBA00023163"/>
    </source>
</evidence>
<keyword evidence="2" id="KW-0804">Transcription</keyword>
<dbReference type="OrthoDB" id="2211832at2"/>
<name>A0A0F4LWM0_9LACO</name>
<dbReference type="Gene3D" id="3.20.20.70">
    <property type="entry name" value="Aldolase class I"/>
    <property type="match status" value="1"/>
</dbReference>
<evidence type="ECO:0000256" key="1">
    <source>
        <dbReference type="ARBA" id="ARBA00023015"/>
    </source>
</evidence>
<comment type="caution">
    <text evidence="4">The sequence shown here is derived from an EMBL/GenBank/DDBJ whole genome shotgun (WGS) entry which is preliminary data.</text>
</comment>
<dbReference type="GO" id="GO:0043565">
    <property type="term" value="F:sequence-specific DNA binding"/>
    <property type="evidence" value="ECO:0007669"/>
    <property type="project" value="InterPro"/>
</dbReference>
<dbReference type="SUPFAM" id="SSF51621">
    <property type="entry name" value="Phosphoenolpyruvate/pyruvate domain"/>
    <property type="match status" value="1"/>
</dbReference>
<dbReference type="GO" id="GO:0003700">
    <property type="term" value="F:DNA-binding transcription factor activity"/>
    <property type="evidence" value="ECO:0007669"/>
    <property type="project" value="InterPro"/>
</dbReference>
<dbReference type="InterPro" id="IPR009057">
    <property type="entry name" value="Homeodomain-like_sf"/>
</dbReference>
<dbReference type="Proteomes" id="UP000033558">
    <property type="component" value="Unassembled WGS sequence"/>
</dbReference>
<dbReference type="Pfam" id="PF09370">
    <property type="entry name" value="PEP_hydrolase"/>
    <property type="match status" value="1"/>
</dbReference>
<accession>A0A0F4LWM0</accession>
<dbReference type="Pfam" id="PF12833">
    <property type="entry name" value="HTH_18"/>
    <property type="match status" value="1"/>
</dbReference>
<dbReference type="InterPro" id="IPR051353">
    <property type="entry name" value="Tobamovirus_resist_UPF0261"/>
</dbReference>
<gene>
    <name evidence="4" type="ORF">JG30_00800</name>
</gene>
<protein>
    <submittedName>
        <fullName evidence="4">Transcriptional regulator, AraC family protein</fullName>
    </submittedName>
</protein>
<feature type="domain" description="HTH araC/xylS-type" evidence="3">
    <location>
        <begin position="294"/>
        <end position="392"/>
    </location>
</feature>